<accession>A0A0W4ZL78</accession>
<dbReference type="STRING" id="1408657.A0A0W4ZL78"/>
<dbReference type="GO" id="GO:0045324">
    <property type="term" value="P:late endosome to vacuole transport"/>
    <property type="evidence" value="ECO:0007669"/>
    <property type="project" value="UniProtKB-UniRule"/>
</dbReference>
<evidence type="ECO:0000313" key="10">
    <source>
        <dbReference type="Proteomes" id="UP000053447"/>
    </source>
</evidence>
<dbReference type="GO" id="GO:0045053">
    <property type="term" value="P:protein retention in Golgi apparatus"/>
    <property type="evidence" value="ECO:0007669"/>
    <property type="project" value="UniProtKB-UniRule"/>
</dbReference>
<dbReference type="GO" id="GO:0005794">
    <property type="term" value="C:Golgi apparatus"/>
    <property type="evidence" value="ECO:0007669"/>
    <property type="project" value="UniProtKB-UniRule"/>
</dbReference>
<dbReference type="GO" id="GO:0006623">
    <property type="term" value="P:protein targeting to vacuole"/>
    <property type="evidence" value="ECO:0007669"/>
    <property type="project" value="TreeGrafter"/>
</dbReference>
<feature type="domain" description="VPS13-like middle region" evidence="6">
    <location>
        <begin position="1095"/>
        <end position="1890"/>
    </location>
</feature>
<sequence length="3166" mass="364876">MLESLVAGILKKFLGSYVENFDPKQLNIGIWKGDVKLKDLKLKREALSIFKLPINIFEGFLGELILQIPWSNLKNKPVKVIIENVFLLAFPKDNQEYSQEEEDQRIQNLKKEKLERAELLDQRVSRNDTQKNQSFVNSLITKIVDNLQIIIKNIHIRYEDNISDPEHPFSIGITLSGFSAISTNDKWEPIFIQNNVDFIHKLVTLDFLTIYWNVDSYSFSKKSSSELLKCFKDLIVRNCHTPNHQLILKPISGTGHITLNKNNVDGFSKTNIKLIFEELSFVFDNYQYRSALMMVDLFHFFIRQQKYHRFRPTGDASKSIKNNPRLWLQFAANSILYEIHEKNSKCTWAYLKKRRDQRLKYVDLFKKKLLEKIDIIENEELQQLEYLLSYEDIRFYRSLAKSKLKKEKALSPKNNSQQSQSWLSWLWSSSQNIDDQNKNDLIMTDEQRKELYDTIDWDEKKGISEELNNSVESINLKFSLSLKTGSFTLTEKTNKTNIKQKDIISFFFNNFNSSIVQRSTSFAFEFELGELSVYDGTTEDSVYPQIVKVNINKKKIYEFPDLDYMQEKPDLEKKTLIYDDLSPFFYFKFEKNPPNNDADTSVMAKLKSMEVIYNPHCLTAVSKFFEPPKSQMVSIEVLMEAASATVEGIRNQTRAGLEFALEEHKTISAKLDLQTPLIIIPQSYIKVDCSCIILDAGHISLESNLVEKEKIREIQSKHNKAYSEEDYSNLKSLMYDKFSLKFESIQLLIGPSVDDALNELRRKNNGKNFKIIDKTDMFFLLEISILPKASNLTKFKISGHLPLLHTSISDKKYKILMKIINNAIPSSKKETDHKEIKKRKSQKKLSNLSKSNIHKSISFSFSHQEDLIIKDESDFSDDKEAEKYEDAVSDQESTAFQQKIFELNFMVNKLQISLYKADIQKKNQDQLLVDIVLEHFSLLFSATSYNITTEMILKRFFIEDKIETNSPIEFKYLISSDDIIKENNKTADLIHIKYTKAKTQSSEFISIYYDIEQNIDVSLSAITFVITRKTILTLFDFIITTFTTSNDQNYHKNSLEKNIIVKDNQEHTILSNKISMKVGLTKIVFIFNDDGIRLPTLILSKTDINIFLTQKTMCLNIKLGNLSLLNDFNVDSESNIKELISIEGEELADFRYELYDSSNEAIYPGYDTLIYLSLGSVKINFLKKPFKKILEFGAKFAQMKTLYNSAREVAINQASQIQDSVNKIHFNILIRTPILIFPEVKKLKNKENNIIVANLGEIYASNSFETLKENSSIFSLNKISAGIRDISLYSRFQYECNKIEELEMLDGIDIDFTVEYVEHTLNSKRPDIRIIGSMADLNFKLTDRQYYSLIKLSQEITEVFSNYSEKDSGILNKSIEIDNRNQEAYKSKITETDFSKEINYKNNSYQELWIKLDLKFNIRIICLEIFSNNLLPIENLSNHSLAKFSLNTTIIKTRIFSNSSLESELQIKSFVLENTKFNKSNKFREAISAIKHDGYQFMASLNISGKTDKNIITMLTIDSPKFIFTLDHIFELKKFATIELEPETSIKQNINDNYRDENLEGISKSIKKKETQNPEKISTKIKKPSTNMFYQINIVDANIILLENLELHSSEAVVLTTKQILISQQDITTLSINQIGMFLCKMDNFEENKIRILDDFTIAFTMEFKVLNETQDLTNIIIEIDPLILRLSLRDIMLILNIITKVFESPGSNKNTVTDNKLNKIKNNISIEKTDFNKNTYSLKSKRLSDKTISNPENNANKESIITAKEELKANIQGLRLILIGCHHDLPTIDISINKFIIYSNDWSSELNINTNLNLFINSYNFSNSHWEPLIEPWQFEIHAVKSIHPEKLLITLSSYKRLEIIITPNIITTIMEMLQFINQTQENILSKYQTFEAPYRIQNKTGYSINLWSNSSKDLNSRKKTYNLKDGDTIPWKFEDWRQMRSNISDKNQKYFIGIHLENTEWNPIEDISINYEGETLYSLEPKKDVLHKLLVKTILGPDNIKYITLKSTLTLENQTQIPIEVVIINNQGQHSEIYKIAPGNEFPIPIESAYYYALKIRPDPYLEYSWSSNIIEWKKLLEYPSSIISCESLQKKDNLFNFQIHARYDKLNPLVKVYPYMNIKINPLIIIQNLLPYDLNYKIFDKNTKSTWGSFLKKKESSFIHTINLSHILLMGIHIQNTVYKPSTFSIISTPNPDKIRKETKIVVTDKDNLKLYLYLHYYEIPDSGKIFRIAIYCPYVILNKTGLDVQIKSKLFLQQAKVAAGQFSIEHTKKAVPYMFSYGNHDRKNRALIKIGNSNWSKPQSFEAIGSVSEVVLGSPEQKEIHIGIVVKEGEGKYTLTKIISLTPRFIIKSGLDEDISIKQPKSSNIMTLYSLQKMPLYFMEQASEKQLILCFPGKNNEWSSPFNIQNLGKIHVKLSKYKQNQQLIRVEIMLEEATVFIHLLLEKNNWPYSIRNESDVAFTFYQPNHHLSIDNSGKKSKSPHCNIKAYFIPAKSIMPYSWDYPASKNKELVFSANGKERTVRLSEIGELIPMKIPVSNGLYKTIDISVVANGPSQTLILKNYCENESIYKPKTSILQNTSTLTSNIYYKEGFEVINFNDNITCKIEIKLEGIGISIINNRPLELCYITLRDLNLKFSDSPLYQNFDIIVKWIQIDNQLYGGIYPIILYPSVIQKTGKELDTHPSFHLSIIKVKDDSYGVIYVKYATLLIQEMTLEIDEDFLFALLEFTKHIGQSDLEQENEILCDENLEIPEPQKNTSGTEIYFEVLHIQPAQLNLSFVRTERVNVEDKTSSKNPFLFFLNILTMAIGNINDAPVRLNSLLMENVLTSLPLLLQHMQSHYGQDFFHQIHKILGSADFLGNPVGLFNTVSSGVIDIFYEPYHGFVMNENPHELGFGLVKGTASFVRKTVFGITDSVSKFTGSISKGLSMATMDKKFQNYRRITQGRNKPKHALYGVTAGANSFVTSIASGVEGLARKPLEGVEKDGAAGFFKGIGKGIIGLATKPVVGIFDLASNVTEGIRNTTTVFDSEGIDKVRLTRFIGKDGVIKPYSQREALGLFLLKQINNGRYFDEEYLAHLNILDDTILMITYTRIMIVKSRKLCIEWEILLSDIQTISLKKSGIVLVLRDKTSCPFIPIDSTTSQKFIFTKIGIAVQEYNKKNKPVI</sequence>
<dbReference type="InterPro" id="IPR017148">
    <property type="entry name" value="VPS13_fungi"/>
</dbReference>
<dbReference type="VEuPathDB" id="FungiDB:T551_02409"/>
<evidence type="ECO:0000259" key="7">
    <source>
        <dbReference type="Pfam" id="PF25036"/>
    </source>
</evidence>
<name>A0A0W4ZL78_PNEJ7</name>
<dbReference type="Pfam" id="PF25037">
    <property type="entry name" value="VPS13_C"/>
    <property type="match status" value="1"/>
</dbReference>
<evidence type="ECO:0000259" key="6">
    <source>
        <dbReference type="Pfam" id="PF25033"/>
    </source>
</evidence>
<comment type="function">
    <text evidence="4">Mediates the transfer of lipids between membranes at organelle contact sites. May play a role in mitochondrial lipid homeostasis.</text>
</comment>
<evidence type="ECO:0000259" key="8">
    <source>
        <dbReference type="Pfam" id="PF25037"/>
    </source>
</evidence>
<evidence type="ECO:0000256" key="1">
    <source>
        <dbReference type="ARBA" id="ARBA00006545"/>
    </source>
</evidence>
<dbReference type="Proteomes" id="UP000053447">
    <property type="component" value="Unassembled WGS sequence"/>
</dbReference>
<proteinExistence type="inferred from homology"/>
<evidence type="ECO:0000256" key="2">
    <source>
        <dbReference type="ARBA" id="ARBA00022448"/>
    </source>
</evidence>
<dbReference type="PANTHER" id="PTHR16166">
    <property type="entry name" value="VACUOLAR PROTEIN SORTING-ASSOCIATED PROTEIN VPS13"/>
    <property type="match status" value="1"/>
</dbReference>
<dbReference type="PIRSF" id="PIRSF037235">
    <property type="entry name" value="VPS13_fungi"/>
    <property type="match status" value="1"/>
</dbReference>
<evidence type="ECO:0000256" key="3">
    <source>
        <dbReference type="ARBA" id="ARBA00023055"/>
    </source>
</evidence>
<evidence type="ECO:0000256" key="4">
    <source>
        <dbReference type="PIRNR" id="PIRNR037235"/>
    </source>
</evidence>
<reference evidence="10" key="1">
    <citation type="journal article" date="2016" name="Nat. Commun.">
        <title>Genome analysis of three Pneumocystis species reveals adaptation mechanisms to life exclusively in mammalian hosts.</title>
        <authorList>
            <person name="Ma L."/>
            <person name="Chen Z."/>
            <person name="Huang D.W."/>
            <person name="Kutty G."/>
            <person name="Ishihara M."/>
            <person name="Wang H."/>
            <person name="Abouelleil A."/>
            <person name="Bishop L."/>
            <person name="Davey E."/>
            <person name="Deng R."/>
            <person name="Deng X."/>
            <person name="Fan L."/>
            <person name="Fantoni G."/>
            <person name="Fitzgerald M."/>
            <person name="Gogineni E."/>
            <person name="Goldberg J.M."/>
            <person name="Handley G."/>
            <person name="Hu X."/>
            <person name="Huber C."/>
            <person name="Jiao X."/>
            <person name="Jones K."/>
            <person name="Levin J.Z."/>
            <person name="Liu Y."/>
            <person name="Macdonald P."/>
            <person name="Melnikov A."/>
            <person name="Raley C."/>
            <person name="Sassi M."/>
            <person name="Sherman B.T."/>
            <person name="Song X."/>
            <person name="Sykes S."/>
            <person name="Tran B."/>
            <person name="Walsh L."/>
            <person name="Xia Y."/>
            <person name="Yang J."/>
            <person name="Young S."/>
            <person name="Zeng Q."/>
            <person name="Zheng X."/>
            <person name="Stephens R."/>
            <person name="Nusbaum C."/>
            <person name="Birren B.W."/>
            <person name="Azadi P."/>
            <person name="Lempicki R.A."/>
            <person name="Cuomo C.A."/>
            <person name="Kovacs J.A."/>
        </authorList>
    </citation>
    <scope>NUCLEOTIDE SEQUENCE [LARGE SCALE GENOMIC DNA]</scope>
    <source>
        <strain evidence="10">RU7</strain>
    </source>
</reference>
<gene>
    <name evidence="9" type="ORF">T551_02409</name>
</gene>
<dbReference type="InterPro" id="IPR026854">
    <property type="entry name" value="VPS13_N"/>
</dbReference>
<dbReference type="InterPro" id="IPR026847">
    <property type="entry name" value="VPS13"/>
</dbReference>
<dbReference type="GeneID" id="28940927"/>
<comment type="caution">
    <text evidence="9">The sequence shown here is derived from an EMBL/GenBank/DDBJ whole genome shotgun (WGS) entry which is preliminary data.</text>
</comment>
<keyword evidence="2 4" id="KW-0813">Transport</keyword>
<dbReference type="GO" id="GO:0007005">
    <property type="term" value="P:mitochondrion organization"/>
    <property type="evidence" value="ECO:0007669"/>
    <property type="project" value="TreeGrafter"/>
</dbReference>
<dbReference type="Pfam" id="PF12624">
    <property type="entry name" value="VPS13_N"/>
    <property type="match status" value="1"/>
</dbReference>
<keyword evidence="10" id="KW-1185">Reference proteome</keyword>
<dbReference type="InterPro" id="IPR009543">
    <property type="entry name" value="VPS13_VAB"/>
</dbReference>
<feature type="domain" description="Intermembrane lipid transfer protein VPS13-like C-terminal" evidence="8">
    <location>
        <begin position="3036"/>
        <end position="3139"/>
    </location>
</feature>
<dbReference type="EMBL" id="LFWA01000010">
    <property type="protein sequence ID" value="KTW29135.1"/>
    <property type="molecule type" value="Genomic_DNA"/>
</dbReference>
<feature type="domain" description="Chorein N-terminal" evidence="5">
    <location>
        <begin position="1"/>
        <end position="912"/>
    </location>
</feature>
<evidence type="ECO:0000259" key="5">
    <source>
        <dbReference type="Pfam" id="PF12624"/>
    </source>
</evidence>
<dbReference type="InterPro" id="IPR056748">
    <property type="entry name" value="VPS13-like_C"/>
</dbReference>
<dbReference type="Pfam" id="PF25033">
    <property type="entry name" value="VPS13_M"/>
    <property type="match status" value="1"/>
</dbReference>
<dbReference type="Pfam" id="PF25036">
    <property type="entry name" value="VPS13_VAB"/>
    <property type="match status" value="1"/>
</dbReference>
<evidence type="ECO:0000313" key="9">
    <source>
        <dbReference type="EMBL" id="KTW29135.1"/>
    </source>
</evidence>
<dbReference type="OrthoDB" id="428159at2759"/>
<dbReference type="eggNOG" id="KOG1809">
    <property type="taxonomic scope" value="Eukaryota"/>
</dbReference>
<keyword evidence="3 4" id="KW-0445">Lipid transport</keyword>
<organism evidence="9 10">
    <name type="scientific">Pneumocystis jirovecii (strain RU7)</name>
    <name type="common">Human pneumocystis pneumonia agent</name>
    <dbReference type="NCBI Taxonomy" id="1408657"/>
    <lineage>
        <taxon>Eukaryota</taxon>
        <taxon>Fungi</taxon>
        <taxon>Dikarya</taxon>
        <taxon>Ascomycota</taxon>
        <taxon>Taphrinomycotina</taxon>
        <taxon>Pneumocystomycetes</taxon>
        <taxon>Pneumocystaceae</taxon>
        <taxon>Pneumocystis</taxon>
    </lineage>
</organism>
<protein>
    <recommendedName>
        <fullName evidence="4">Vacuolar protein sorting-associated protein</fullName>
    </recommendedName>
</protein>
<dbReference type="PANTHER" id="PTHR16166:SF93">
    <property type="entry name" value="INTERMEMBRANE LIPID TRANSFER PROTEIN VPS13"/>
    <property type="match status" value="1"/>
</dbReference>
<dbReference type="RefSeq" id="XP_018229244.1">
    <property type="nucleotide sequence ID" value="XM_018374672.1"/>
</dbReference>
<dbReference type="GO" id="GO:0006869">
    <property type="term" value="P:lipid transport"/>
    <property type="evidence" value="ECO:0007669"/>
    <property type="project" value="UniProtKB-KW"/>
</dbReference>
<dbReference type="InterPro" id="IPR056747">
    <property type="entry name" value="VPS13-like_M"/>
</dbReference>
<feature type="domain" description="Vacuolar protein sorting-associated protein 13 VPS13 adaptor binding" evidence="7">
    <location>
        <begin position="1937"/>
        <end position="2508"/>
    </location>
</feature>
<comment type="similarity">
    <text evidence="1 4">Belongs to the VPS13 family.</text>
</comment>
<keyword evidence="4" id="KW-0333">Golgi apparatus</keyword>